<evidence type="ECO:0000256" key="1">
    <source>
        <dbReference type="ARBA" id="ARBA00004477"/>
    </source>
</evidence>
<evidence type="ECO:0000313" key="8">
    <source>
        <dbReference type="EMBL" id="KAK9803484.1"/>
    </source>
</evidence>
<evidence type="ECO:0000313" key="9">
    <source>
        <dbReference type="Proteomes" id="UP001465755"/>
    </source>
</evidence>
<evidence type="ECO:0000256" key="3">
    <source>
        <dbReference type="ARBA" id="ARBA00022692"/>
    </source>
</evidence>
<name>A0AAW1NZN7_9CHLO</name>
<evidence type="ECO:0000256" key="5">
    <source>
        <dbReference type="ARBA" id="ARBA00022989"/>
    </source>
</evidence>
<accession>A0AAW1NZN7</accession>
<feature type="transmembrane region" description="Helical" evidence="7">
    <location>
        <begin position="154"/>
        <end position="174"/>
    </location>
</feature>
<keyword evidence="9" id="KW-1185">Reference proteome</keyword>
<dbReference type="AlphaFoldDB" id="A0AAW1NZN7"/>
<dbReference type="Proteomes" id="UP001465755">
    <property type="component" value="Unassembled WGS sequence"/>
</dbReference>
<proteinExistence type="inferred from homology"/>
<organism evidence="8 9">
    <name type="scientific">Symbiochloris irregularis</name>
    <dbReference type="NCBI Taxonomy" id="706552"/>
    <lineage>
        <taxon>Eukaryota</taxon>
        <taxon>Viridiplantae</taxon>
        <taxon>Chlorophyta</taxon>
        <taxon>core chlorophytes</taxon>
        <taxon>Trebouxiophyceae</taxon>
        <taxon>Trebouxiales</taxon>
        <taxon>Trebouxiaceae</taxon>
        <taxon>Symbiochloris</taxon>
    </lineage>
</organism>
<protein>
    <submittedName>
        <fullName evidence="8">Uncharacterized protein</fullName>
    </submittedName>
</protein>
<feature type="transmembrane region" description="Helical" evidence="7">
    <location>
        <begin position="38"/>
        <end position="55"/>
    </location>
</feature>
<keyword evidence="3 7" id="KW-0812">Transmembrane</keyword>
<dbReference type="Pfam" id="PF07086">
    <property type="entry name" value="Jagunal"/>
    <property type="match status" value="1"/>
</dbReference>
<evidence type="ECO:0000256" key="7">
    <source>
        <dbReference type="SAM" id="Phobius"/>
    </source>
</evidence>
<keyword evidence="6 7" id="KW-0472">Membrane</keyword>
<reference evidence="8 9" key="1">
    <citation type="journal article" date="2024" name="Nat. Commun.">
        <title>Phylogenomics reveals the evolutionary origins of lichenization in chlorophyte algae.</title>
        <authorList>
            <person name="Puginier C."/>
            <person name="Libourel C."/>
            <person name="Otte J."/>
            <person name="Skaloud P."/>
            <person name="Haon M."/>
            <person name="Grisel S."/>
            <person name="Petersen M."/>
            <person name="Berrin J.G."/>
            <person name="Delaux P.M."/>
            <person name="Dal Grande F."/>
            <person name="Keller J."/>
        </authorList>
    </citation>
    <scope>NUCLEOTIDE SEQUENCE [LARGE SCALE GENOMIC DNA]</scope>
    <source>
        <strain evidence="8 9">SAG 2036</strain>
    </source>
</reference>
<dbReference type="EMBL" id="JALJOQ010000059">
    <property type="protein sequence ID" value="KAK9803484.1"/>
    <property type="molecule type" value="Genomic_DNA"/>
</dbReference>
<comment type="subcellular location">
    <subcellularLocation>
        <location evidence="1">Endoplasmic reticulum membrane</location>
        <topology evidence="1">Multi-pass membrane protein</topology>
    </subcellularLocation>
</comment>
<dbReference type="GO" id="GO:0007029">
    <property type="term" value="P:endoplasmic reticulum organization"/>
    <property type="evidence" value="ECO:0007669"/>
    <property type="project" value="InterPro"/>
</dbReference>
<evidence type="ECO:0000256" key="6">
    <source>
        <dbReference type="ARBA" id="ARBA00023136"/>
    </source>
</evidence>
<evidence type="ECO:0000256" key="4">
    <source>
        <dbReference type="ARBA" id="ARBA00022824"/>
    </source>
</evidence>
<dbReference type="PANTHER" id="PTHR20955:SF1">
    <property type="entry name" value="PROTEIN JAGUNAL HOMOLOG 1"/>
    <property type="match status" value="1"/>
</dbReference>
<keyword evidence="4" id="KW-0256">Endoplasmic reticulum</keyword>
<evidence type="ECO:0000256" key="2">
    <source>
        <dbReference type="ARBA" id="ARBA00008462"/>
    </source>
</evidence>
<dbReference type="InterPro" id="IPR009787">
    <property type="entry name" value="Jagunal"/>
</dbReference>
<keyword evidence="5 7" id="KW-1133">Transmembrane helix</keyword>
<comment type="similarity">
    <text evidence="2">Belongs to the jagunal family.</text>
</comment>
<dbReference type="GO" id="GO:0005789">
    <property type="term" value="C:endoplasmic reticulum membrane"/>
    <property type="evidence" value="ECO:0007669"/>
    <property type="project" value="UniProtKB-SubCell"/>
</dbReference>
<dbReference type="PANTHER" id="PTHR20955">
    <property type="entry name" value="PROTEIN JAGUNAL HOMOLOG 1"/>
    <property type="match status" value="1"/>
</dbReference>
<dbReference type="GO" id="GO:0016192">
    <property type="term" value="P:vesicle-mediated transport"/>
    <property type="evidence" value="ECO:0007669"/>
    <property type="project" value="TreeGrafter"/>
</dbReference>
<comment type="caution">
    <text evidence="8">The sequence shown here is derived from an EMBL/GenBank/DDBJ whole genome shotgun (WGS) entry which is preliminary data.</text>
</comment>
<gene>
    <name evidence="8" type="ORF">WJX73_007105</name>
</gene>
<sequence>MSSRAKTPRPEGTDGTDHEYRMVIENRYKQLSQHRRKLEVVSIYLTLFVGLQAIWRCLSYLLGGSTGGLEALTHVAWTGFRTALLVYGGGFGQRSKEKIGVLQGYQSLHTLYLLQALRDGVIQALLMYKKISQGQEATMDGLLDINYPSAGANIFLFTLDFGEVILVVISWLYLRKYIAIKTGKKRDV</sequence>